<evidence type="ECO:0000313" key="1">
    <source>
        <dbReference type="EMBL" id="AGT43681.1"/>
    </source>
</evidence>
<keyword evidence="2" id="KW-1185">Reference proteome</keyword>
<dbReference type="HOGENOM" id="CLU_3241021_0_0_12"/>
<protein>
    <submittedName>
        <fullName evidence="1">Uncharacterized protein</fullName>
    </submittedName>
</protein>
<name>S6A3L7_9SPIR</name>
<reference evidence="1 2" key="1">
    <citation type="journal article" date="2013" name="PLoS ONE">
        <title>Genome-Wide Relatedness of Treponema pedis, from Gingiva and Necrotic Skin Lesions of Pigs, with the Human Oral Pathogen Treponema denticola.</title>
        <authorList>
            <person name="Svartstrom O."/>
            <person name="Mushtaq M."/>
            <person name="Pringle M."/>
            <person name="Segerman B."/>
        </authorList>
    </citation>
    <scope>NUCLEOTIDE SEQUENCE [LARGE SCALE GENOMIC DNA]</scope>
    <source>
        <strain evidence="1">T A4</strain>
    </source>
</reference>
<dbReference type="STRING" id="1291379.TPE_1186"/>
<dbReference type="Proteomes" id="UP000015620">
    <property type="component" value="Chromosome"/>
</dbReference>
<organism evidence="1 2">
    <name type="scientific">Treponema pedis str. T A4</name>
    <dbReference type="NCBI Taxonomy" id="1291379"/>
    <lineage>
        <taxon>Bacteria</taxon>
        <taxon>Pseudomonadati</taxon>
        <taxon>Spirochaetota</taxon>
        <taxon>Spirochaetia</taxon>
        <taxon>Spirochaetales</taxon>
        <taxon>Treponemataceae</taxon>
        <taxon>Treponema</taxon>
    </lineage>
</organism>
<gene>
    <name evidence="1" type="ORF">TPE_1186</name>
</gene>
<dbReference type="EMBL" id="CP004120">
    <property type="protein sequence ID" value="AGT43681.1"/>
    <property type="molecule type" value="Genomic_DNA"/>
</dbReference>
<dbReference type="AlphaFoldDB" id="S6A3L7"/>
<evidence type="ECO:0000313" key="2">
    <source>
        <dbReference type="Proteomes" id="UP000015620"/>
    </source>
</evidence>
<dbReference type="KEGG" id="tped:TPE_1186"/>
<proteinExistence type="predicted"/>
<sequence length="43" mass="4940">MQIALSKNAVEFAFRQTSYIVCGMASKIRTGFKNRLIRFSELL</sequence>
<accession>S6A3L7</accession>